<gene>
    <name evidence="1" type="ORF">C4D60_Mb00t12650</name>
</gene>
<sequence>MEKEPRGAHDFISIYYRLALALGIRFLQYCPSLPYRLFLLWNNHKTFGYDIQCVISAFNVYSENLIFFHYSTISFTKFNVSRFIPTFICFDATTRFYCNSSLLVVYWLHFFMNGLSNAVAYCHEKLKETSEKSEKSEKS</sequence>
<proteinExistence type="predicted"/>
<name>A0A4S8I276_MUSBA</name>
<keyword evidence="2" id="KW-1185">Reference proteome</keyword>
<dbReference type="EMBL" id="PYDT01002244">
    <property type="protein sequence ID" value="THU42178.1"/>
    <property type="molecule type" value="Genomic_DNA"/>
</dbReference>
<evidence type="ECO:0000313" key="1">
    <source>
        <dbReference type="EMBL" id="THU42178.1"/>
    </source>
</evidence>
<comment type="caution">
    <text evidence="1">The sequence shown here is derived from an EMBL/GenBank/DDBJ whole genome shotgun (WGS) entry which is preliminary data.</text>
</comment>
<dbReference type="AlphaFoldDB" id="A0A4S8I276"/>
<protein>
    <submittedName>
        <fullName evidence="1">Uncharacterized protein</fullName>
    </submittedName>
</protein>
<dbReference type="Proteomes" id="UP000317650">
    <property type="component" value="Unassembled WGS sequence"/>
</dbReference>
<accession>A0A4S8I276</accession>
<organism evidence="1 2">
    <name type="scientific">Musa balbisiana</name>
    <name type="common">Banana</name>
    <dbReference type="NCBI Taxonomy" id="52838"/>
    <lineage>
        <taxon>Eukaryota</taxon>
        <taxon>Viridiplantae</taxon>
        <taxon>Streptophyta</taxon>
        <taxon>Embryophyta</taxon>
        <taxon>Tracheophyta</taxon>
        <taxon>Spermatophyta</taxon>
        <taxon>Magnoliopsida</taxon>
        <taxon>Liliopsida</taxon>
        <taxon>Zingiberales</taxon>
        <taxon>Musaceae</taxon>
        <taxon>Musa</taxon>
    </lineage>
</organism>
<reference evidence="1 2" key="1">
    <citation type="journal article" date="2019" name="Nat. Plants">
        <title>Genome sequencing of Musa balbisiana reveals subgenome evolution and function divergence in polyploid bananas.</title>
        <authorList>
            <person name="Yao X."/>
        </authorList>
    </citation>
    <scope>NUCLEOTIDE SEQUENCE [LARGE SCALE GENOMIC DNA]</scope>
    <source>
        <strain evidence="2">cv. DH-PKW</strain>
        <tissue evidence="1">Leaves</tissue>
    </source>
</reference>
<evidence type="ECO:0000313" key="2">
    <source>
        <dbReference type="Proteomes" id="UP000317650"/>
    </source>
</evidence>